<comment type="caution">
    <text evidence="1">The sequence shown here is derived from an EMBL/GenBank/DDBJ whole genome shotgun (WGS) entry which is preliminary data.</text>
</comment>
<dbReference type="Proteomes" id="UP000249166">
    <property type="component" value="Unassembled WGS sequence"/>
</dbReference>
<protein>
    <submittedName>
        <fullName evidence="1">Uncharacterized protein</fullName>
    </submittedName>
</protein>
<dbReference type="AlphaFoldDB" id="A0A328HFU3"/>
<proteinExistence type="predicted"/>
<dbReference type="EMBL" id="QLNP01000078">
    <property type="protein sequence ID" value="RAM37014.1"/>
    <property type="molecule type" value="Genomic_DNA"/>
</dbReference>
<name>A0A328HFU3_ARTGO</name>
<organism evidence="1 2">
    <name type="scientific">Arthrobacter globiformis</name>
    <dbReference type="NCBI Taxonomy" id="1665"/>
    <lineage>
        <taxon>Bacteria</taxon>
        <taxon>Bacillati</taxon>
        <taxon>Actinomycetota</taxon>
        <taxon>Actinomycetes</taxon>
        <taxon>Micrococcales</taxon>
        <taxon>Micrococcaceae</taxon>
        <taxon>Arthrobacter</taxon>
    </lineage>
</organism>
<reference evidence="1 2" key="1">
    <citation type="submission" date="2018-04" db="EMBL/GenBank/DDBJ databases">
        <title>Bacteria isolated from cave deposits of Manipur.</title>
        <authorList>
            <person name="Sahoo D."/>
            <person name="Sarangthem I."/>
            <person name="Nandeibam J."/>
        </authorList>
    </citation>
    <scope>NUCLEOTIDE SEQUENCE [LARGE SCALE GENOMIC DNA]</scope>
    <source>
        <strain evidence="2">mrc11</strain>
    </source>
</reference>
<evidence type="ECO:0000313" key="1">
    <source>
        <dbReference type="EMBL" id="RAM37014.1"/>
    </source>
</evidence>
<accession>A0A328HFU3</accession>
<dbReference type="RefSeq" id="WP_111904173.1">
    <property type="nucleotide sequence ID" value="NZ_QLNP01000078.1"/>
</dbReference>
<evidence type="ECO:0000313" key="2">
    <source>
        <dbReference type="Proteomes" id="UP000249166"/>
    </source>
</evidence>
<sequence>MQEEGFRRQIMGVISHVLSDEGTDMDVRMALLRRLGENPGSPEQALLAHLRDCRRPGTGPDQGSAAPGPV</sequence>
<dbReference type="OrthoDB" id="4949836at2"/>
<gene>
    <name evidence="1" type="ORF">DBZ45_12215</name>
</gene>